<dbReference type="PANTHER" id="PTHR11388:SF76">
    <property type="entry name" value="SOLUTE CARRIER ORGANIC ANION TRANSPORTER FAMILY MEMBER"/>
    <property type="match status" value="1"/>
</dbReference>
<evidence type="ECO:0000313" key="8">
    <source>
        <dbReference type="EMBL" id="RWS28436.1"/>
    </source>
</evidence>
<dbReference type="InterPro" id="IPR036058">
    <property type="entry name" value="Kazal_dom_sf"/>
</dbReference>
<feature type="transmembrane region" description="Helical" evidence="6">
    <location>
        <begin position="238"/>
        <end position="260"/>
    </location>
</feature>
<proteinExistence type="predicted"/>
<accession>A0A443SLM5</accession>
<keyword evidence="3 6" id="KW-0812">Transmembrane</keyword>
<dbReference type="InterPro" id="IPR002350">
    <property type="entry name" value="Kazal_dom"/>
</dbReference>
<protein>
    <submittedName>
        <fullName evidence="8">Solute carrier organic anion transporter family member 3A1-like protein</fullName>
    </submittedName>
</protein>
<dbReference type="InterPro" id="IPR004156">
    <property type="entry name" value="OATP"/>
</dbReference>
<dbReference type="AlphaFoldDB" id="A0A443SLM5"/>
<sequence>MGFGMFFGGYLISKYKPKPKWLLFMMLFIGVLVSQTILANMFFACPQSAIQDNLDSLIVDNSYYMTTPCNLDCNCNQRVFQPVCSSDGSTELFSACHAGCSRVERVHKPERFFDCKCLGGGSAVSGLCAIDCSQSFYFFYFVCFVFGIINSLLTAGDTLVSLRCVIPEDKTFAFGFMQTFFSIFGKIHFSKSTFFKLSAWLPLPFIYEAISDSSCAVWPTKCAKANNCWIYEANKYRFLLHGVTYFFALLAAFSNLGVLCNTKKLQNFYNDNKLQESKSSFGVRMKRMPRIEDETD</sequence>
<evidence type="ECO:0000313" key="9">
    <source>
        <dbReference type="Proteomes" id="UP000288716"/>
    </source>
</evidence>
<feature type="transmembrane region" description="Helical" evidence="6">
    <location>
        <begin position="137"/>
        <end position="160"/>
    </location>
</feature>
<keyword evidence="5 6" id="KW-0472">Membrane</keyword>
<evidence type="ECO:0000259" key="7">
    <source>
        <dbReference type="PROSITE" id="PS51465"/>
    </source>
</evidence>
<keyword evidence="2" id="KW-1003">Cell membrane</keyword>
<dbReference type="GO" id="GO:0043252">
    <property type="term" value="P:sodium-independent organic anion transport"/>
    <property type="evidence" value="ECO:0007669"/>
    <property type="project" value="TreeGrafter"/>
</dbReference>
<dbReference type="Proteomes" id="UP000288716">
    <property type="component" value="Unassembled WGS sequence"/>
</dbReference>
<dbReference type="PANTHER" id="PTHR11388">
    <property type="entry name" value="ORGANIC ANION TRANSPORTER"/>
    <property type="match status" value="1"/>
</dbReference>
<dbReference type="OrthoDB" id="6435832at2759"/>
<evidence type="ECO:0000256" key="3">
    <source>
        <dbReference type="ARBA" id="ARBA00022692"/>
    </source>
</evidence>
<dbReference type="Pfam" id="PF03137">
    <property type="entry name" value="OATP"/>
    <property type="match status" value="1"/>
</dbReference>
<evidence type="ECO:0000256" key="5">
    <source>
        <dbReference type="ARBA" id="ARBA00023136"/>
    </source>
</evidence>
<organism evidence="8 9">
    <name type="scientific">Leptotrombidium deliense</name>
    <dbReference type="NCBI Taxonomy" id="299467"/>
    <lineage>
        <taxon>Eukaryota</taxon>
        <taxon>Metazoa</taxon>
        <taxon>Ecdysozoa</taxon>
        <taxon>Arthropoda</taxon>
        <taxon>Chelicerata</taxon>
        <taxon>Arachnida</taxon>
        <taxon>Acari</taxon>
        <taxon>Acariformes</taxon>
        <taxon>Trombidiformes</taxon>
        <taxon>Prostigmata</taxon>
        <taxon>Anystina</taxon>
        <taxon>Parasitengona</taxon>
        <taxon>Trombiculoidea</taxon>
        <taxon>Trombiculidae</taxon>
        <taxon>Leptotrombidium</taxon>
    </lineage>
</organism>
<evidence type="ECO:0000256" key="1">
    <source>
        <dbReference type="ARBA" id="ARBA00004651"/>
    </source>
</evidence>
<dbReference type="SUPFAM" id="SSF100895">
    <property type="entry name" value="Kazal-type serine protease inhibitors"/>
    <property type="match status" value="1"/>
</dbReference>
<feature type="transmembrane region" description="Helical" evidence="6">
    <location>
        <begin position="21"/>
        <end position="43"/>
    </location>
</feature>
<evidence type="ECO:0000256" key="6">
    <source>
        <dbReference type="SAM" id="Phobius"/>
    </source>
</evidence>
<feature type="domain" description="Kazal-like" evidence="7">
    <location>
        <begin position="63"/>
        <end position="119"/>
    </location>
</feature>
<comment type="subcellular location">
    <subcellularLocation>
        <location evidence="1">Cell membrane</location>
        <topology evidence="1">Multi-pass membrane protein</topology>
    </subcellularLocation>
</comment>
<dbReference type="GO" id="GO:0015347">
    <property type="term" value="F:sodium-independent organic anion transmembrane transporter activity"/>
    <property type="evidence" value="ECO:0007669"/>
    <property type="project" value="TreeGrafter"/>
</dbReference>
<reference evidence="8 9" key="1">
    <citation type="journal article" date="2018" name="Gigascience">
        <title>Genomes of trombidid mites reveal novel predicted allergens and laterally-transferred genes associated with secondary metabolism.</title>
        <authorList>
            <person name="Dong X."/>
            <person name="Chaisiri K."/>
            <person name="Xia D."/>
            <person name="Armstrong S.D."/>
            <person name="Fang Y."/>
            <person name="Donnelly M.J."/>
            <person name="Kadowaki T."/>
            <person name="McGarry J.W."/>
            <person name="Darby A.C."/>
            <person name="Makepeace B.L."/>
        </authorList>
    </citation>
    <scope>NUCLEOTIDE SEQUENCE [LARGE SCALE GENOMIC DNA]</scope>
    <source>
        <strain evidence="8">UoL-UT</strain>
    </source>
</reference>
<gene>
    <name evidence="8" type="ORF">B4U80_00856</name>
</gene>
<keyword evidence="4 6" id="KW-1133">Transmembrane helix</keyword>
<dbReference type="EMBL" id="NCKV01001382">
    <property type="protein sequence ID" value="RWS28436.1"/>
    <property type="molecule type" value="Genomic_DNA"/>
</dbReference>
<dbReference type="GO" id="GO:0016323">
    <property type="term" value="C:basolateral plasma membrane"/>
    <property type="evidence" value="ECO:0007669"/>
    <property type="project" value="TreeGrafter"/>
</dbReference>
<comment type="caution">
    <text evidence="8">The sequence shown here is derived from an EMBL/GenBank/DDBJ whole genome shotgun (WGS) entry which is preliminary data.</text>
</comment>
<name>A0A443SLM5_9ACAR</name>
<dbReference type="PROSITE" id="PS51465">
    <property type="entry name" value="KAZAL_2"/>
    <property type="match status" value="1"/>
</dbReference>
<dbReference type="STRING" id="299467.A0A443SLM5"/>
<dbReference type="VEuPathDB" id="VectorBase:LDEU003603"/>
<keyword evidence="9" id="KW-1185">Reference proteome</keyword>
<evidence type="ECO:0000256" key="2">
    <source>
        <dbReference type="ARBA" id="ARBA00022475"/>
    </source>
</evidence>
<evidence type="ECO:0000256" key="4">
    <source>
        <dbReference type="ARBA" id="ARBA00022989"/>
    </source>
</evidence>